<dbReference type="InterPro" id="IPR014757">
    <property type="entry name" value="Tscrpt_reg_IclR_C"/>
</dbReference>
<keyword evidence="1" id="KW-0805">Transcription regulation</keyword>
<keyword evidence="8" id="KW-1185">Reference proteome</keyword>
<dbReference type="OrthoDB" id="7274111at2"/>
<dbReference type="Pfam" id="PF01614">
    <property type="entry name" value="IclR_C"/>
    <property type="match status" value="1"/>
</dbReference>
<dbReference type="Pfam" id="PF09339">
    <property type="entry name" value="HTH_IclR"/>
    <property type="match status" value="1"/>
</dbReference>
<evidence type="ECO:0000259" key="5">
    <source>
        <dbReference type="PROSITE" id="PS51078"/>
    </source>
</evidence>
<dbReference type="PANTHER" id="PTHR30136:SF35">
    <property type="entry name" value="HTH-TYPE TRANSCRIPTIONAL REGULATOR RV1719"/>
    <property type="match status" value="1"/>
</dbReference>
<comment type="caution">
    <text evidence="7">The sequence shown here is derived from an EMBL/GenBank/DDBJ whole genome shotgun (WGS) entry which is preliminary data.</text>
</comment>
<dbReference type="RefSeq" id="WP_129172061.1">
    <property type="nucleotide sequence ID" value="NZ_JACCBI010000001.1"/>
</dbReference>
<organism evidence="7 8">
    <name type="scientific">Agromyces atrinae</name>
    <dbReference type="NCBI Taxonomy" id="592376"/>
    <lineage>
        <taxon>Bacteria</taxon>
        <taxon>Bacillati</taxon>
        <taxon>Actinomycetota</taxon>
        <taxon>Actinomycetes</taxon>
        <taxon>Micrococcales</taxon>
        <taxon>Microbacteriaceae</taxon>
        <taxon>Agromyces</taxon>
    </lineage>
</organism>
<dbReference type="GO" id="GO:0045892">
    <property type="term" value="P:negative regulation of DNA-templated transcription"/>
    <property type="evidence" value="ECO:0007669"/>
    <property type="project" value="TreeGrafter"/>
</dbReference>
<dbReference type="PROSITE" id="PS51077">
    <property type="entry name" value="HTH_ICLR"/>
    <property type="match status" value="1"/>
</dbReference>
<dbReference type="InterPro" id="IPR050707">
    <property type="entry name" value="HTH_MetabolicPath_Reg"/>
</dbReference>
<evidence type="ECO:0000313" key="9">
    <source>
        <dbReference type="Proteomes" id="UP000581087"/>
    </source>
</evidence>
<evidence type="ECO:0000256" key="1">
    <source>
        <dbReference type="ARBA" id="ARBA00023015"/>
    </source>
</evidence>
<dbReference type="GO" id="GO:0003677">
    <property type="term" value="F:DNA binding"/>
    <property type="evidence" value="ECO:0007669"/>
    <property type="project" value="UniProtKB-KW"/>
</dbReference>
<keyword evidence="3" id="KW-0804">Transcription</keyword>
<dbReference type="InterPro" id="IPR005471">
    <property type="entry name" value="Tscrpt_reg_IclR_N"/>
</dbReference>
<dbReference type="AlphaFoldDB" id="A0A4V1R2N7"/>
<evidence type="ECO:0000256" key="3">
    <source>
        <dbReference type="ARBA" id="ARBA00023163"/>
    </source>
</evidence>
<dbReference type="Gene3D" id="1.10.10.10">
    <property type="entry name" value="Winged helix-like DNA-binding domain superfamily/Winged helix DNA-binding domain"/>
    <property type="match status" value="1"/>
</dbReference>
<gene>
    <name evidence="6" type="ORF">BJ972_002572</name>
    <name evidence="7" type="ORF">ESP50_00900</name>
</gene>
<dbReference type="GO" id="GO:0003700">
    <property type="term" value="F:DNA-binding transcription factor activity"/>
    <property type="evidence" value="ECO:0007669"/>
    <property type="project" value="TreeGrafter"/>
</dbReference>
<dbReference type="SUPFAM" id="SSF55781">
    <property type="entry name" value="GAF domain-like"/>
    <property type="match status" value="1"/>
</dbReference>
<accession>A0A4V1R2N7</accession>
<keyword evidence="2 6" id="KW-0238">DNA-binding</keyword>
<dbReference type="Proteomes" id="UP000581087">
    <property type="component" value="Unassembled WGS sequence"/>
</dbReference>
<dbReference type="EMBL" id="JACCBI010000001">
    <property type="protein sequence ID" value="NYD68053.1"/>
    <property type="molecule type" value="Genomic_DNA"/>
</dbReference>
<dbReference type="SUPFAM" id="SSF46785">
    <property type="entry name" value="Winged helix' DNA-binding domain"/>
    <property type="match status" value="1"/>
</dbReference>
<proteinExistence type="predicted"/>
<feature type="domain" description="HTH iclR-type" evidence="4">
    <location>
        <begin position="5"/>
        <end position="67"/>
    </location>
</feature>
<evidence type="ECO:0000256" key="2">
    <source>
        <dbReference type="ARBA" id="ARBA00023125"/>
    </source>
</evidence>
<feature type="domain" description="IclR-ED" evidence="5">
    <location>
        <begin position="68"/>
        <end position="250"/>
    </location>
</feature>
<dbReference type="InterPro" id="IPR029016">
    <property type="entry name" value="GAF-like_dom_sf"/>
</dbReference>
<dbReference type="Proteomes" id="UP000292686">
    <property type="component" value="Unassembled WGS sequence"/>
</dbReference>
<reference evidence="7 8" key="1">
    <citation type="submission" date="2019-01" db="EMBL/GenBank/DDBJ databases">
        <title>Agromyces.</title>
        <authorList>
            <person name="Li J."/>
        </authorList>
    </citation>
    <scope>NUCLEOTIDE SEQUENCE [LARGE SCALE GENOMIC DNA]</scope>
    <source>
        <strain evidence="7 8">DSM 23870</strain>
    </source>
</reference>
<evidence type="ECO:0000313" key="6">
    <source>
        <dbReference type="EMBL" id="NYD68053.1"/>
    </source>
</evidence>
<evidence type="ECO:0000313" key="8">
    <source>
        <dbReference type="Proteomes" id="UP000292686"/>
    </source>
</evidence>
<name>A0A4V1R2N7_9MICO</name>
<dbReference type="Gene3D" id="3.30.450.40">
    <property type="match status" value="1"/>
</dbReference>
<evidence type="ECO:0000259" key="4">
    <source>
        <dbReference type="PROSITE" id="PS51077"/>
    </source>
</evidence>
<protein>
    <submittedName>
        <fullName evidence="6 7">IclR family transcriptional regulator</fullName>
    </submittedName>
</protein>
<dbReference type="InterPro" id="IPR036390">
    <property type="entry name" value="WH_DNA-bd_sf"/>
</dbReference>
<sequence>MAGDLGLVQKTVAIVRAVAAHPDGIGLSDLAREVDISKATCHRVLGSLEREGWLALDPLGKRYRLSLDLVFMAESLISEGSVARFTFRVLRDLTQSTRETAGIDRLAESEVMVLAEVQGPHLIGHAPRPVPRRLSAWRTSTGRALLAFGDPEVVRADFERDAGRPPVSAFASFEAFADSLAEVRERGYAVTRSELEDGLTAVAAPVRVGDGTPYALWVSGPGYRMNDEQVLETASELRDAAARLGRVLEQGGSRDGVADVDAIGAGILSH</sequence>
<dbReference type="PANTHER" id="PTHR30136">
    <property type="entry name" value="HELIX-TURN-HELIX TRANSCRIPTIONAL REGULATOR, ICLR FAMILY"/>
    <property type="match status" value="1"/>
</dbReference>
<dbReference type="SMART" id="SM00346">
    <property type="entry name" value="HTH_ICLR"/>
    <property type="match status" value="1"/>
</dbReference>
<evidence type="ECO:0000313" key="7">
    <source>
        <dbReference type="EMBL" id="RXZ87796.1"/>
    </source>
</evidence>
<dbReference type="PROSITE" id="PS51078">
    <property type="entry name" value="ICLR_ED"/>
    <property type="match status" value="1"/>
</dbReference>
<reference evidence="6 9" key="2">
    <citation type="submission" date="2020-07" db="EMBL/GenBank/DDBJ databases">
        <title>Sequencing the genomes of 1000 actinobacteria strains.</title>
        <authorList>
            <person name="Klenk H.-P."/>
        </authorList>
    </citation>
    <scope>NUCLEOTIDE SEQUENCE [LARGE SCALE GENOMIC DNA]</scope>
    <source>
        <strain evidence="6 9">DSM 23870</strain>
    </source>
</reference>
<dbReference type="InterPro" id="IPR036388">
    <property type="entry name" value="WH-like_DNA-bd_sf"/>
</dbReference>
<dbReference type="EMBL" id="SDPM01000001">
    <property type="protein sequence ID" value="RXZ87796.1"/>
    <property type="molecule type" value="Genomic_DNA"/>
</dbReference>